<accession>A0ABQ5U9A1</accession>
<dbReference type="Proteomes" id="UP001161409">
    <property type="component" value="Unassembled WGS sequence"/>
</dbReference>
<evidence type="ECO:0000313" key="2">
    <source>
        <dbReference type="EMBL" id="GLQ07824.1"/>
    </source>
</evidence>
<evidence type="ECO:0000256" key="1">
    <source>
        <dbReference type="SAM" id="MobiDB-lite"/>
    </source>
</evidence>
<reference evidence="2" key="1">
    <citation type="journal article" date="2014" name="Int. J. Syst. Evol. Microbiol.">
        <title>Complete genome of a new Firmicutes species belonging to the dominant human colonic microbiota ('Ruminococcus bicirculans') reveals two chromosomes and a selective capacity to utilize plant glucans.</title>
        <authorList>
            <consortium name="NISC Comparative Sequencing Program"/>
            <person name="Wegmann U."/>
            <person name="Louis P."/>
            <person name="Goesmann A."/>
            <person name="Henrissat B."/>
            <person name="Duncan S.H."/>
            <person name="Flint H.J."/>
        </authorList>
    </citation>
    <scope>NUCLEOTIDE SEQUENCE</scope>
    <source>
        <strain evidence="2">NBRC 103408</strain>
    </source>
</reference>
<keyword evidence="3" id="KW-1185">Reference proteome</keyword>
<name>A0ABQ5U9A1_9PROT</name>
<feature type="region of interest" description="Disordered" evidence="1">
    <location>
        <begin position="1"/>
        <end position="50"/>
    </location>
</feature>
<feature type="compositionally biased region" description="Polar residues" evidence="1">
    <location>
        <begin position="1"/>
        <end position="14"/>
    </location>
</feature>
<dbReference type="RefSeq" id="WP_169562041.1">
    <property type="nucleotide sequence ID" value="NZ_BSNF01000010.1"/>
</dbReference>
<reference evidence="2" key="2">
    <citation type="submission" date="2023-01" db="EMBL/GenBank/DDBJ databases">
        <title>Draft genome sequence of Sneathiella chinensis strain NBRC 103408.</title>
        <authorList>
            <person name="Sun Q."/>
            <person name="Mori K."/>
        </authorList>
    </citation>
    <scope>NUCLEOTIDE SEQUENCE</scope>
    <source>
        <strain evidence="2">NBRC 103408</strain>
    </source>
</reference>
<organism evidence="2 3">
    <name type="scientific">Sneathiella chinensis</name>
    <dbReference type="NCBI Taxonomy" id="349750"/>
    <lineage>
        <taxon>Bacteria</taxon>
        <taxon>Pseudomonadati</taxon>
        <taxon>Pseudomonadota</taxon>
        <taxon>Alphaproteobacteria</taxon>
        <taxon>Sneathiellales</taxon>
        <taxon>Sneathiellaceae</taxon>
        <taxon>Sneathiella</taxon>
    </lineage>
</organism>
<dbReference type="EMBL" id="BSNF01000010">
    <property type="protein sequence ID" value="GLQ07824.1"/>
    <property type="molecule type" value="Genomic_DNA"/>
</dbReference>
<comment type="caution">
    <text evidence="2">The sequence shown here is derived from an EMBL/GenBank/DDBJ whole genome shotgun (WGS) entry which is preliminary data.</text>
</comment>
<proteinExistence type="predicted"/>
<sequence length="62" mass="6587">MVRISGTLTSNVSLSGRMAGGQSHADQGAVQPVQKKEKPAALSPREPDLTFEGIGRRLDIRA</sequence>
<evidence type="ECO:0008006" key="4">
    <source>
        <dbReference type="Google" id="ProtNLM"/>
    </source>
</evidence>
<protein>
    <recommendedName>
        <fullName evidence="4">Flagellar hook-length control protein-like C-terminal domain-containing protein</fullName>
    </recommendedName>
</protein>
<gene>
    <name evidence="2" type="ORF">GCM10007924_30460</name>
</gene>
<evidence type="ECO:0000313" key="3">
    <source>
        <dbReference type="Proteomes" id="UP001161409"/>
    </source>
</evidence>